<dbReference type="Gene3D" id="2.30.38.10">
    <property type="entry name" value="Luciferase, Domain 3"/>
    <property type="match status" value="1"/>
</dbReference>
<dbReference type="PROSITE" id="PS50075">
    <property type="entry name" value="CARRIER"/>
    <property type="match status" value="1"/>
</dbReference>
<evidence type="ECO:0000256" key="7">
    <source>
        <dbReference type="ARBA" id="ARBA00023268"/>
    </source>
</evidence>
<evidence type="ECO:0000313" key="10">
    <source>
        <dbReference type="Proteomes" id="UP000244184"/>
    </source>
</evidence>
<dbReference type="Gene3D" id="3.30.559.10">
    <property type="entry name" value="Chloramphenicol acetyltransferase-like domain"/>
    <property type="match status" value="2"/>
</dbReference>
<gene>
    <name evidence="9" type="ORF">C8Z91_23820</name>
</gene>
<dbReference type="InterPro" id="IPR036736">
    <property type="entry name" value="ACP-like_sf"/>
</dbReference>
<name>A0A2T6FX00_9BACL</name>
<dbReference type="GO" id="GO:0043041">
    <property type="term" value="P:amino acid activation for nonribosomal peptide biosynthetic process"/>
    <property type="evidence" value="ECO:0007669"/>
    <property type="project" value="TreeGrafter"/>
</dbReference>
<dbReference type="PANTHER" id="PTHR45527:SF1">
    <property type="entry name" value="FATTY ACID SYNTHASE"/>
    <property type="match status" value="1"/>
</dbReference>
<dbReference type="InterPro" id="IPR000873">
    <property type="entry name" value="AMP-dep_synth/lig_dom"/>
</dbReference>
<dbReference type="GO" id="GO:0017000">
    <property type="term" value="P:antibiotic biosynthetic process"/>
    <property type="evidence" value="ECO:0007669"/>
    <property type="project" value="UniProtKB-KW"/>
</dbReference>
<dbReference type="GO" id="GO:0005737">
    <property type="term" value="C:cytoplasm"/>
    <property type="evidence" value="ECO:0007669"/>
    <property type="project" value="TreeGrafter"/>
</dbReference>
<dbReference type="PROSITE" id="PS00455">
    <property type="entry name" value="AMP_BINDING"/>
    <property type="match status" value="1"/>
</dbReference>
<dbReference type="EMBL" id="PYHP01000069">
    <property type="protein sequence ID" value="PUA36434.1"/>
    <property type="molecule type" value="Genomic_DNA"/>
</dbReference>
<dbReference type="InterPro" id="IPR023213">
    <property type="entry name" value="CAT-like_dom_sf"/>
</dbReference>
<dbReference type="RefSeq" id="WP_108533493.1">
    <property type="nucleotide sequence ID" value="NZ_PYHP01000069.1"/>
</dbReference>
<dbReference type="InterPro" id="IPR001242">
    <property type="entry name" value="Condensation_dom"/>
</dbReference>
<dbReference type="CDD" id="cd19531">
    <property type="entry name" value="LCL_NRPS-like"/>
    <property type="match status" value="1"/>
</dbReference>
<dbReference type="InterPro" id="IPR006162">
    <property type="entry name" value="Ppantetheine_attach_site"/>
</dbReference>
<dbReference type="Gene3D" id="3.30.300.30">
    <property type="match status" value="1"/>
</dbReference>
<evidence type="ECO:0000256" key="6">
    <source>
        <dbReference type="ARBA" id="ARBA00023194"/>
    </source>
</evidence>
<dbReference type="InterPro" id="IPR010071">
    <property type="entry name" value="AA_adenyl_dom"/>
</dbReference>
<dbReference type="Gene3D" id="3.30.559.30">
    <property type="entry name" value="Nonribosomal peptide synthetase, condensation domain"/>
    <property type="match status" value="2"/>
</dbReference>
<keyword evidence="6" id="KW-0045">Antibiotic biosynthesis</keyword>
<keyword evidence="7" id="KW-0511">Multifunctional enzyme</keyword>
<dbReference type="PROSITE" id="PS00012">
    <property type="entry name" value="PHOSPHOPANTETHEINE"/>
    <property type="match status" value="1"/>
</dbReference>
<evidence type="ECO:0000256" key="2">
    <source>
        <dbReference type="ARBA" id="ARBA00006432"/>
    </source>
</evidence>
<dbReference type="InterPro" id="IPR009081">
    <property type="entry name" value="PP-bd_ACP"/>
</dbReference>
<dbReference type="Gene3D" id="3.40.50.980">
    <property type="match status" value="2"/>
</dbReference>
<comment type="similarity">
    <text evidence="2">Belongs to the ATP-dependent AMP-binding enzyme family.</text>
</comment>
<dbReference type="InterPro" id="IPR020845">
    <property type="entry name" value="AMP-binding_CS"/>
</dbReference>
<sequence>MGNQNQLEVRKSRLSEEKRAQMDKLLKGNHVAASSGTAGIMKIESHQRQTRSPLSFSQQRLWFLSTLEPQSSAYHLIYGVKLDGMLHKEALERSLHAIVGRHEILRTVFGNEGGEACQQVLDTFSIPLEEEDFRELPSGEREEAVQKSIRRLNRPFHLEQGPLLRFSLLIFTEEEHLLLLAFHHLITDGWSHHRFGRELLEFYHAFSKGEEKVLPPLRMQYADYARWQRQRHQEEGFQQGIRFWKDKLDGAPALLPLSTDFPRPPEQQFKGRKVRFLVEKPLVNRLRRFAGEERSTSFMLLMAAFQTLLHRYCGEEDICVGTTISGRNLKDLEPLIGFFVNTLVIRSQVTPELSFRNLLRQVKESALSAYVHQDVPFELLVDELAVQRSLSYTPLFQVMFTMQNTPSVPLALPGLSAEPLVVETDSSKFDLTLEMAEVAEAWQGSLEFNLDLFEEATIQRMAAHFVRLLTSIADAPDAPLHALPILSGEERGLLLNVWARTEAAQAWMETNLADVRLERMVAGQAAARPEQPAVVDHNGRTLTYGELIRQAERLAVRLRGMGLQPSNVTAVCLNRSAELVISQLAVLLTGGTYLPLDPAMPDERLAFIAADSQASLLLIGKNLMDRFASMDMRVIPFDVTACLEDEPGLDPTFTEWPSPIASEASETSIAYVIYTSGTTGKPKGTLIPHKAIVNFMQWYRVETALSPADRVCFSASIGFDLSVAEIFGALVSGASLMIPPEECRMDPEQLRDWMLEKGITFAFLPTPLAEQLVSVRWPAAAPLRRLFTGGDKWNVKLPHDLPFKVFDLYGPTECTIASTCRIIEPDRDGAKPHIGRPIANARIFILDSHRNPVPIGVPGEMMIGGLGVGNGYLYREELTREKFVLNPFDSETGSLLYRSGDIARYLPDGNIQFLGRKDDQVKIRGFRIELSEIQANLLAQNGIKEAAVVIREEMPGDKRIIAYLIANSGHQPDFAILRLRLKELMPDYMIPSAFVMIDRLPLTPNGKIDRRALPKPDLFQYADADFGEPRNEIEKTLCRIWAELLVLDRVSIHHNYFEIGGDSIKTMLLISRAKSAGIELTPKQVFQHQTIAELSQIVTVSQDSDQERAESGYECDMVRYDFPLAHLNRNDIALVPGVHPDEIEDVYPLTPLQEYMLDTLHQSPGPAQFFVNMVMRFKDVLEPELMSQAWQIVGNHFAITKTAIADLGLKEPVQLQRRHVEIPIRFFDWRGWESERQQQALKNYQEHQLISSNIAYIRRPTTYEVMFATIGNNDHQFVMSCSYLLMDGWSHFIVLIHVLKCYYHLLKGTPYELPPVQNYGKYAAWLRSRDLQKAKEYWVTDLAGFSRATPLKRYAPRNHEPREAGFAKQTILIELDRPQAVQEFAGQNRVTANVLFQLAWTLLLARYTGECDVLFGVMSSGRRAEYEGAAEELVGPAINTLPLRVQLEEGESVLELLGRVQEKQLLLSQWDYTPLKSIREWISFTNGEPLFDSYMIFQNLHSFFETTSGVEWVTSLPIENEYHKALAIFNSGTPLRVDVCVDSTGYQVYMTYLKECFSDESVSQMLCDLKEVFRDILANPNQPVSMWL</sequence>
<comment type="cofactor">
    <cofactor evidence="1">
        <name>pantetheine 4'-phosphate</name>
        <dbReference type="ChEBI" id="CHEBI:47942"/>
    </cofactor>
</comment>
<dbReference type="GO" id="GO:0031177">
    <property type="term" value="F:phosphopantetheine binding"/>
    <property type="evidence" value="ECO:0007669"/>
    <property type="project" value="TreeGrafter"/>
</dbReference>
<evidence type="ECO:0000256" key="3">
    <source>
        <dbReference type="ARBA" id="ARBA00022450"/>
    </source>
</evidence>
<dbReference type="CDD" id="cd05930">
    <property type="entry name" value="A_NRPS"/>
    <property type="match status" value="1"/>
</dbReference>
<evidence type="ECO:0000259" key="8">
    <source>
        <dbReference type="PROSITE" id="PS50075"/>
    </source>
</evidence>
<dbReference type="GO" id="GO:0008610">
    <property type="term" value="P:lipid biosynthetic process"/>
    <property type="evidence" value="ECO:0007669"/>
    <property type="project" value="UniProtKB-ARBA"/>
</dbReference>
<dbReference type="FunFam" id="3.30.300.30:FF:000010">
    <property type="entry name" value="Enterobactin synthetase component F"/>
    <property type="match status" value="1"/>
</dbReference>
<reference evidence="9 10" key="1">
    <citation type="submission" date="2018-03" db="EMBL/GenBank/DDBJ databases">
        <title>Genome sequence of Paenibacillus elgii strain AC13 an antimicrobial compound producing bacteria.</title>
        <authorList>
            <person name="Kurokawa A.S."/>
            <person name="Araujo J.F."/>
            <person name="Costa R.A."/>
            <person name="Ortega D.B."/>
            <person name="Pires A.S."/>
            <person name="Pappas G.J.Jr."/>
            <person name="Franco O.L."/>
            <person name="Barreto C."/>
            <person name="Magalhaes B.S."/>
            <person name="Kruger R.H."/>
        </authorList>
    </citation>
    <scope>NUCLEOTIDE SEQUENCE [LARGE SCALE GENOMIC DNA]</scope>
    <source>
        <strain evidence="9 10">AC13</strain>
    </source>
</reference>
<keyword evidence="3" id="KW-0596">Phosphopantetheine</keyword>
<dbReference type="Pfam" id="PF00501">
    <property type="entry name" value="AMP-binding"/>
    <property type="match status" value="1"/>
</dbReference>
<dbReference type="GO" id="GO:0044550">
    <property type="term" value="P:secondary metabolite biosynthetic process"/>
    <property type="evidence" value="ECO:0007669"/>
    <property type="project" value="TreeGrafter"/>
</dbReference>
<keyword evidence="4" id="KW-0597">Phosphoprotein</keyword>
<evidence type="ECO:0000313" key="9">
    <source>
        <dbReference type="EMBL" id="PUA36434.1"/>
    </source>
</evidence>
<evidence type="ECO:0000256" key="5">
    <source>
        <dbReference type="ARBA" id="ARBA00022737"/>
    </source>
</evidence>
<organism evidence="9 10">
    <name type="scientific">Paenibacillus elgii</name>
    <dbReference type="NCBI Taxonomy" id="189691"/>
    <lineage>
        <taxon>Bacteria</taxon>
        <taxon>Bacillati</taxon>
        <taxon>Bacillota</taxon>
        <taxon>Bacilli</taxon>
        <taxon>Bacillales</taxon>
        <taxon>Paenibacillaceae</taxon>
        <taxon>Paenibacillus</taxon>
    </lineage>
</organism>
<evidence type="ECO:0000256" key="1">
    <source>
        <dbReference type="ARBA" id="ARBA00001957"/>
    </source>
</evidence>
<dbReference type="FunFam" id="1.10.1200.10:FF:000005">
    <property type="entry name" value="Nonribosomal peptide synthetase 1"/>
    <property type="match status" value="1"/>
</dbReference>
<dbReference type="Pfam" id="PF00668">
    <property type="entry name" value="Condensation"/>
    <property type="match status" value="2"/>
</dbReference>
<comment type="caution">
    <text evidence="9">The sequence shown here is derived from an EMBL/GenBank/DDBJ whole genome shotgun (WGS) entry which is preliminary data.</text>
</comment>
<keyword evidence="5" id="KW-0677">Repeat</keyword>
<proteinExistence type="inferred from homology"/>
<dbReference type="Pfam" id="PF13193">
    <property type="entry name" value="AMP-binding_C"/>
    <property type="match status" value="1"/>
</dbReference>
<dbReference type="SUPFAM" id="SSF52777">
    <property type="entry name" value="CoA-dependent acyltransferases"/>
    <property type="match status" value="4"/>
</dbReference>
<dbReference type="InterPro" id="IPR045851">
    <property type="entry name" value="AMP-bd_C_sf"/>
</dbReference>
<dbReference type="SUPFAM" id="SSF56801">
    <property type="entry name" value="Acetyl-CoA synthetase-like"/>
    <property type="match status" value="1"/>
</dbReference>
<dbReference type="SUPFAM" id="SSF47336">
    <property type="entry name" value="ACP-like"/>
    <property type="match status" value="1"/>
</dbReference>
<dbReference type="Pfam" id="PF00550">
    <property type="entry name" value="PP-binding"/>
    <property type="match status" value="1"/>
</dbReference>
<feature type="domain" description="Carrier" evidence="8">
    <location>
        <begin position="1028"/>
        <end position="1102"/>
    </location>
</feature>
<dbReference type="GO" id="GO:0003824">
    <property type="term" value="F:catalytic activity"/>
    <property type="evidence" value="ECO:0007669"/>
    <property type="project" value="UniProtKB-KW"/>
</dbReference>
<dbReference type="PANTHER" id="PTHR45527">
    <property type="entry name" value="NONRIBOSOMAL PEPTIDE SYNTHETASE"/>
    <property type="match status" value="1"/>
</dbReference>
<dbReference type="Proteomes" id="UP000244184">
    <property type="component" value="Unassembled WGS sequence"/>
</dbReference>
<protein>
    <submittedName>
        <fullName evidence="9">Non-ribosomal peptide synthetase</fullName>
    </submittedName>
</protein>
<accession>A0A2T6FX00</accession>
<dbReference type="Gene3D" id="1.10.1200.10">
    <property type="entry name" value="ACP-like"/>
    <property type="match status" value="1"/>
</dbReference>
<dbReference type="InterPro" id="IPR025110">
    <property type="entry name" value="AMP-bd_C"/>
</dbReference>
<dbReference type="NCBIfam" id="TIGR01733">
    <property type="entry name" value="AA-adenyl-dom"/>
    <property type="match status" value="1"/>
</dbReference>
<evidence type="ECO:0000256" key="4">
    <source>
        <dbReference type="ARBA" id="ARBA00022553"/>
    </source>
</evidence>